<keyword evidence="5" id="KW-1185">Reference proteome</keyword>
<evidence type="ECO:0000313" key="5">
    <source>
        <dbReference type="Proteomes" id="UP000298416"/>
    </source>
</evidence>
<name>A0A8X8Y9S3_SALSN</name>
<dbReference type="InterPro" id="IPR000719">
    <property type="entry name" value="Prot_kinase_dom"/>
</dbReference>
<accession>A0A8X8Y9S3</accession>
<dbReference type="InterPro" id="IPR008271">
    <property type="entry name" value="Ser/Thr_kinase_AS"/>
</dbReference>
<feature type="domain" description="Protein kinase" evidence="3">
    <location>
        <begin position="78"/>
        <end position="341"/>
    </location>
</feature>
<evidence type="ECO:0000259" key="3">
    <source>
        <dbReference type="PROSITE" id="PS50011"/>
    </source>
</evidence>
<feature type="region of interest" description="Disordered" evidence="1">
    <location>
        <begin position="294"/>
        <end position="341"/>
    </location>
</feature>
<dbReference type="InterPro" id="IPR050823">
    <property type="entry name" value="Plant_Ser_Thr_Prot_Kinase"/>
</dbReference>
<keyword evidence="2" id="KW-0472">Membrane</keyword>
<reference evidence="4" key="1">
    <citation type="submission" date="2018-01" db="EMBL/GenBank/DDBJ databases">
        <authorList>
            <person name="Mao J.F."/>
        </authorList>
    </citation>
    <scope>NUCLEOTIDE SEQUENCE</scope>
    <source>
        <strain evidence="4">Huo1</strain>
        <tissue evidence="4">Leaf</tissue>
    </source>
</reference>
<feature type="transmembrane region" description="Helical" evidence="2">
    <location>
        <begin position="126"/>
        <end position="146"/>
    </location>
</feature>
<dbReference type="PANTHER" id="PTHR45621">
    <property type="entry name" value="OS01G0588500 PROTEIN-RELATED"/>
    <property type="match status" value="1"/>
</dbReference>
<dbReference type="Proteomes" id="UP000298416">
    <property type="component" value="Unassembled WGS sequence"/>
</dbReference>
<dbReference type="PROSITE" id="PS00108">
    <property type="entry name" value="PROTEIN_KINASE_ST"/>
    <property type="match status" value="1"/>
</dbReference>
<comment type="caution">
    <text evidence="4">The sequence shown here is derived from an EMBL/GenBank/DDBJ whole genome shotgun (WGS) entry which is preliminary data.</text>
</comment>
<organism evidence="4">
    <name type="scientific">Salvia splendens</name>
    <name type="common">Scarlet sage</name>
    <dbReference type="NCBI Taxonomy" id="180675"/>
    <lineage>
        <taxon>Eukaryota</taxon>
        <taxon>Viridiplantae</taxon>
        <taxon>Streptophyta</taxon>
        <taxon>Embryophyta</taxon>
        <taxon>Tracheophyta</taxon>
        <taxon>Spermatophyta</taxon>
        <taxon>Magnoliopsida</taxon>
        <taxon>eudicotyledons</taxon>
        <taxon>Gunneridae</taxon>
        <taxon>Pentapetalae</taxon>
        <taxon>asterids</taxon>
        <taxon>lamiids</taxon>
        <taxon>Lamiales</taxon>
        <taxon>Lamiaceae</taxon>
        <taxon>Nepetoideae</taxon>
        <taxon>Mentheae</taxon>
        <taxon>Salviinae</taxon>
        <taxon>Salvia</taxon>
        <taxon>Salvia subgen. Calosphace</taxon>
        <taxon>core Calosphace</taxon>
    </lineage>
</organism>
<dbReference type="PROSITE" id="PS50011">
    <property type="entry name" value="PROTEIN_KINASE_DOM"/>
    <property type="match status" value="1"/>
</dbReference>
<protein>
    <recommendedName>
        <fullName evidence="3">Protein kinase domain-containing protein</fullName>
    </recommendedName>
</protein>
<sequence length="341" mass="38403">MAVKRKMKWQDYFPSCFKPEAPARVKKKPVAKQTSFPRILMSDFSSSTVLSEDLSISLAGSNLHVFTLQELKVITQNFSSSNFLGEGGFGPVHKGFVDDKLRPGLKAQPVAVKLLDLDGGQGHREWLVNILSIKLYFIVLTIYFTYFSFMHDEIWLTFGFSVSLPWPTRMKIALGAAKGLAFLHEAEKPVIYRDFKASNILLDSTRPSREQNLAEWARALLKSPRKLGRLMDPRLEGQYSEAGAQKAAALAYQCLSHRPKLRPTMSEAIQVLEPLQDSGGNQIGTFVFVSTDSDSREISSNGEKHTETKRENHRKPAAKSPKSPLTFAEMNSPHHHRMRRV</sequence>
<dbReference type="GO" id="GO:0004672">
    <property type="term" value="F:protein kinase activity"/>
    <property type="evidence" value="ECO:0007669"/>
    <property type="project" value="InterPro"/>
</dbReference>
<dbReference type="SUPFAM" id="SSF56112">
    <property type="entry name" value="Protein kinase-like (PK-like)"/>
    <property type="match status" value="1"/>
</dbReference>
<proteinExistence type="predicted"/>
<keyword evidence="2" id="KW-0812">Transmembrane</keyword>
<evidence type="ECO:0000256" key="2">
    <source>
        <dbReference type="SAM" id="Phobius"/>
    </source>
</evidence>
<dbReference type="Gene3D" id="1.10.510.10">
    <property type="entry name" value="Transferase(Phosphotransferase) domain 1"/>
    <property type="match status" value="2"/>
</dbReference>
<gene>
    <name evidence="4" type="ORF">SASPL_112810</name>
</gene>
<evidence type="ECO:0000313" key="4">
    <source>
        <dbReference type="EMBL" id="KAG6428558.1"/>
    </source>
</evidence>
<feature type="compositionally biased region" description="Basic and acidic residues" evidence="1">
    <location>
        <begin position="294"/>
        <end position="310"/>
    </location>
</feature>
<dbReference type="GO" id="GO:0005524">
    <property type="term" value="F:ATP binding"/>
    <property type="evidence" value="ECO:0007669"/>
    <property type="project" value="InterPro"/>
</dbReference>
<dbReference type="AlphaFoldDB" id="A0A8X8Y9S3"/>
<dbReference type="EMBL" id="PNBA02000004">
    <property type="protein sequence ID" value="KAG6428558.1"/>
    <property type="molecule type" value="Genomic_DNA"/>
</dbReference>
<dbReference type="InterPro" id="IPR011009">
    <property type="entry name" value="Kinase-like_dom_sf"/>
</dbReference>
<evidence type="ECO:0000256" key="1">
    <source>
        <dbReference type="SAM" id="MobiDB-lite"/>
    </source>
</evidence>
<keyword evidence="2" id="KW-1133">Transmembrane helix</keyword>
<reference evidence="4" key="2">
    <citation type="submission" date="2020-08" db="EMBL/GenBank/DDBJ databases">
        <title>Plant Genome Project.</title>
        <authorList>
            <person name="Zhang R.-G."/>
        </authorList>
    </citation>
    <scope>NUCLEOTIDE SEQUENCE</scope>
    <source>
        <strain evidence="4">Huo1</strain>
        <tissue evidence="4">Leaf</tissue>
    </source>
</reference>
<dbReference type="Gene3D" id="3.30.200.20">
    <property type="entry name" value="Phosphorylase Kinase, domain 1"/>
    <property type="match status" value="1"/>
</dbReference>